<accession>A0A2S2PXG8</accession>
<dbReference type="GO" id="GO:0031072">
    <property type="term" value="F:heat shock protein binding"/>
    <property type="evidence" value="ECO:0007669"/>
    <property type="project" value="TreeGrafter"/>
</dbReference>
<dbReference type="PANTHER" id="PTHR12800">
    <property type="entry name" value="CDC37-RELATED"/>
    <property type="match status" value="1"/>
</dbReference>
<dbReference type="OrthoDB" id="440202at2759"/>
<evidence type="ECO:0000313" key="4">
    <source>
        <dbReference type="EMBL" id="MBY70245.1"/>
    </source>
</evidence>
<dbReference type="EMBL" id="GGMS01001042">
    <property type="protein sequence ID" value="MBY70245.1"/>
    <property type="molecule type" value="Transcribed_RNA"/>
</dbReference>
<dbReference type="GO" id="GO:0050821">
    <property type="term" value="P:protein stabilization"/>
    <property type="evidence" value="ECO:0007669"/>
    <property type="project" value="TreeGrafter"/>
</dbReference>
<proteinExistence type="predicted"/>
<dbReference type="GO" id="GO:0051082">
    <property type="term" value="F:unfolded protein binding"/>
    <property type="evidence" value="ECO:0007669"/>
    <property type="project" value="TreeGrafter"/>
</dbReference>
<dbReference type="InterPro" id="IPR004918">
    <property type="entry name" value="Cdc37"/>
</dbReference>
<dbReference type="Pfam" id="PF03234">
    <property type="entry name" value="CDC37_N"/>
    <property type="match status" value="1"/>
</dbReference>
<dbReference type="SMART" id="SM01071">
    <property type="entry name" value="CDC37_N"/>
    <property type="match status" value="1"/>
</dbReference>
<dbReference type="AlphaFoldDB" id="A0A2S2PXG8"/>
<feature type="domain" description="Cdc37 N-terminal" evidence="3">
    <location>
        <begin position="1"/>
        <end position="111"/>
    </location>
</feature>
<evidence type="ECO:0000256" key="1">
    <source>
        <dbReference type="SAM" id="Coils"/>
    </source>
</evidence>
<sequence>MVDYSKWKSIEVSDDEDETHPNIDTPSLFRWRHQARIERMEDIKREQEELEIKKKTFKEKYEETKSKLLAAEEEGKNKKELEDALSALSVEEQELKKREEEFKTKEKVSKSDLKHIFYYIS</sequence>
<dbReference type="PANTHER" id="PTHR12800:SF4">
    <property type="entry name" value="HSP90 CO-CHAPERONE CDC37"/>
    <property type="match status" value="1"/>
</dbReference>
<dbReference type="GO" id="GO:0019901">
    <property type="term" value="F:protein kinase binding"/>
    <property type="evidence" value="ECO:0007669"/>
    <property type="project" value="InterPro"/>
</dbReference>
<gene>
    <name evidence="4" type="primary">Cdc37_0</name>
    <name evidence="4" type="ORF">g.128503</name>
</gene>
<protein>
    <submittedName>
        <fullName evidence="4">Hsp90 co-chaperone Cdc37</fullName>
    </submittedName>
</protein>
<organism evidence="4">
    <name type="scientific">Sipha flava</name>
    <name type="common">yellow sugarcane aphid</name>
    <dbReference type="NCBI Taxonomy" id="143950"/>
    <lineage>
        <taxon>Eukaryota</taxon>
        <taxon>Metazoa</taxon>
        <taxon>Ecdysozoa</taxon>
        <taxon>Arthropoda</taxon>
        <taxon>Hexapoda</taxon>
        <taxon>Insecta</taxon>
        <taxon>Pterygota</taxon>
        <taxon>Neoptera</taxon>
        <taxon>Paraneoptera</taxon>
        <taxon>Hemiptera</taxon>
        <taxon>Sternorrhyncha</taxon>
        <taxon>Aphidomorpha</taxon>
        <taxon>Aphidoidea</taxon>
        <taxon>Aphididae</taxon>
        <taxon>Sipha</taxon>
    </lineage>
</organism>
<keyword evidence="1" id="KW-0175">Coiled coil</keyword>
<reference evidence="4" key="1">
    <citation type="submission" date="2018-04" db="EMBL/GenBank/DDBJ databases">
        <title>Transcriptome assembly of Sipha flava.</title>
        <authorList>
            <person name="Scully E.D."/>
            <person name="Geib S.M."/>
            <person name="Palmer N.A."/>
            <person name="Koch K."/>
            <person name="Bradshaw J."/>
            <person name="Heng-Moss T."/>
            <person name="Sarath G."/>
        </authorList>
    </citation>
    <scope>NUCLEOTIDE SEQUENCE</scope>
</reference>
<dbReference type="GO" id="GO:0005737">
    <property type="term" value="C:cytoplasm"/>
    <property type="evidence" value="ECO:0007669"/>
    <property type="project" value="TreeGrafter"/>
</dbReference>
<dbReference type="GO" id="GO:0006457">
    <property type="term" value="P:protein folding"/>
    <property type="evidence" value="ECO:0007669"/>
    <property type="project" value="TreeGrafter"/>
</dbReference>
<feature type="compositionally biased region" description="Basic and acidic residues" evidence="2">
    <location>
        <begin position="1"/>
        <end position="11"/>
    </location>
</feature>
<feature type="coiled-coil region" evidence="1">
    <location>
        <begin position="33"/>
        <end position="101"/>
    </location>
</feature>
<dbReference type="InterPro" id="IPR013855">
    <property type="entry name" value="Cdc37_N_dom"/>
</dbReference>
<evidence type="ECO:0000256" key="2">
    <source>
        <dbReference type="SAM" id="MobiDB-lite"/>
    </source>
</evidence>
<evidence type="ECO:0000259" key="3">
    <source>
        <dbReference type="SMART" id="SM01071"/>
    </source>
</evidence>
<feature type="region of interest" description="Disordered" evidence="2">
    <location>
        <begin position="1"/>
        <end position="25"/>
    </location>
</feature>
<dbReference type="GO" id="GO:0051087">
    <property type="term" value="F:protein-folding chaperone binding"/>
    <property type="evidence" value="ECO:0007669"/>
    <property type="project" value="TreeGrafter"/>
</dbReference>
<name>A0A2S2PXG8_9HEMI</name>